<dbReference type="AlphaFoldDB" id="A0A8H1LCN2"/>
<evidence type="ECO:0000313" key="4">
    <source>
        <dbReference type="EMBL" id="TGG82349.1"/>
    </source>
</evidence>
<comment type="subunit">
    <text evidence="2">Homodimer.</text>
</comment>
<comment type="pathway">
    <text evidence="2">Carbohydrate degradation; glycolysis; D-glyceraldehyde 3-phosphate from glycerone phosphate: step 1/1.</text>
</comment>
<dbReference type="GO" id="GO:0006096">
    <property type="term" value="P:glycolytic process"/>
    <property type="evidence" value="ECO:0007669"/>
    <property type="project" value="UniProtKB-UniPathway"/>
</dbReference>
<dbReference type="PROSITE" id="PS51440">
    <property type="entry name" value="TIM_2"/>
    <property type="match status" value="1"/>
</dbReference>
<keyword evidence="2" id="KW-0963">Cytoplasm</keyword>
<organism evidence="4 5">
    <name type="scientific">Streptomyces albus</name>
    <dbReference type="NCBI Taxonomy" id="1888"/>
    <lineage>
        <taxon>Bacteria</taxon>
        <taxon>Bacillati</taxon>
        <taxon>Actinomycetota</taxon>
        <taxon>Actinomycetes</taxon>
        <taxon>Kitasatosporales</taxon>
        <taxon>Streptomycetaceae</taxon>
        <taxon>Streptomyces</taxon>
    </lineage>
</organism>
<comment type="caution">
    <text evidence="4">The sequence shown here is derived from an EMBL/GenBank/DDBJ whole genome shotgun (WGS) entry which is preliminary data.</text>
</comment>
<dbReference type="CDD" id="cd00311">
    <property type="entry name" value="TIM"/>
    <property type="match status" value="1"/>
</dbReference>
<evidence type="ECO:0000256" key="1">
    <source>
        <dbReference type="ARBA" id="ARBA00023235"/>
    </source>
</evidence>
<dbReference type="GO" id="GO:0004807">
    <property type="term" value="F:triose-phosphate isomerase activity"/>
    <property type="evidence" value="ECO:0007669"/>
    <property type="project" value="UniProtKB-EC"/>
</dbReference>
<dbReference type="InterPro" id="IPR013785">
    <property type="entry name" value="Aldolase_TIM"/>
</dbReference>
<keyword evidence="2" id="KW-0324">Glycolysis</keyword>
<dbReference type="EMBL" id="RCIY01000062">
    <property type="protein sequence ID" value="TGG82349.1"/>
    <property type="molecule type" value="Genomic_DNA"/>
</dbReference>
<comment type="catalytic activity">
    <reaction evidence="2">
        <text>D-glyceraldehyde 3-phosphate = dihydroxyacetone phosphate</text>
        <dbReference type="Rhea" id="RHEA:18585"/>
        <dbReference type="ChEBI" id="CHEBI:57642"/>
        <dbReference type="ChEBI" id="CHEBI:59776"/>
        <dbReference type="EC" id="5.3.1.1"/>
    </reaction>
</comment>
<feature type="region of interest" description="Disordered" evidence="3">
    <location>
        <begin position="1"/>
        <end position="23"/>
    </location>
</feature>
<gene>
    <name evidence="4" type="ORF">D8771_17345</name>
</gene>
<dbReference type="Pfam" id="PF00121">
    <property type="entry name" value="TIM"/>
    <property type="match status" value="1"/>
</dbReference>
<comment type="similarity">
    <text evidence="2">Belongs to the triosephosphate isomerase family.</text>
</comment>
<comment type="pathway">
    <text evidence="2">Carbohydrate biosynthesis; gluconeogenesis.</text>
</comment>
<dbReference type="PANTHER" id="PTHR21139:SF2">
    <property type="entry name" value="TRIOSEPHOSPHATE ISOMERASE"/>
    <property type="match status" value="1"/>
</dbReference>
<dbReference type="GO" id="GO:0005829">
    <property type="term" value="C:cytosol"/>
    <property type="evidence" value="ECO:0007669"/>
    <property type="project" value="TreeGrafter"/>
</dbReference>
<dbReference type="InterPro" id="IPR000652">
    <property type="entry name" value="Triosephosphate_isomerase"/>
</dbReference>
<accession>A0A8H1LCN2</accession>
<name>A0A8H1LCN2_9ACTN</name>
<dbReference type="InterPro" id="IPR035990">
    <property type="entry name" value="TIM_sf"/>
</dbReference>
<dbReference type="EC" id="5.3.1.1" evidence="2"/>
<keyword evidence="2" id="KW-0312">Gluconeogenesis</keyword>
<evidence type="ECO:0000313" key="5">
    <source>
        <dbReference type="Proteomes" id="UP000298111"/>
    </source>
</evidence>
<dbReference type="GO" id="GO:0046166">
    <property type="term" value="P:glyceraldehyde-3-phosphate biosynthetic process"/>
    <property type="evidence" value="ECO:0007669"/>
    <property type="project" value="TreeGrafter"/>
</dbReference>
<evidence type="ECO:0000256" key="2">
    <source>
        <dbReference type="RuleBase" id="RU363013"/>
    </source>
</evidence>
<feature type="compositionally biased region" description="Polar residues" evidence="3">
    <location>
        <begin position="14"/>
        <end position="23"/>
    </location>
</feature>
<dbReference type="GO" id="GO:0019563">
    <property type="term" value="P:glycerol catabolic process"/>
    <property type="evidence" value="ECO:0007669"/>
    <property type="project" value="TreeGrafter"/>
</dbReference>
<keyword evidence="1 2" id="KW-0413">Isomerase</keyword>
<protein>
    <recommendedName>
        <fullName evidence="2">Triosephosphate isomerase</fullName>
        <ecNumber evidence="2">5.3.1.1</ecNumber>
    </recommendedName>
</protein>
<evidence type="ECO:0000256" key="3">
    <source>
        <dbReference type="SAM" id="MobiDB-lite"/>
    </source>
</evidence>
<dbReference type="SUPFAM" id="SSF51351">
    <property type="entry name" value="Triosephosphate isomerase (TIM)"/>
    <property type="match status" value="1"/>
</dbReference>
<dbReference type="UniPathway" id="UPA00109">
    <property type="reaction ID" value="UER00189"/>
</dbReference>
<dbReference type="UniPathway" id="UPA00138"/>
<comment type="subcellular location">
    <subcellularLocation>
        <location evidence="2">Cytoplasm</location>
    </subcellularLocation>
</comment>
<reference evidence="4 5" key="1">
    <citation type="submission" date="2018-10" db="EMBL/GenBank/DDBJ databases">
        <title>Isolation of pseudouridimycin from Streptomyces albus DSM 40763.</title>
        <authorList>
            <person name="Rosenqvist P."/>
            <person name="Metsae-Ketelae M."/>
            <person name="Virta P."/>
        </authorList>
    </citation>
    <scope>NUCLEOTIDE SEQUENCE [LARGE SCALE GENOMIC DNA]</scope>
    <source>
        <strain evidence="4 5">DSM 40763</strain>
    </source>
</reference>
<sequence length="268" mass="28357">MRSIPATCSPPIPTSNRHGTAMTTPVSLTSTKMNLGLRQTENWIDDVLLPRANALGRLHFCACLPYPLLPLGVRRFEKTGLTTGAQNVWCEAGAVTGEVSAGLLAEIGCTHVMVGHAERRRLFAEDDRLVARKARAASAAGLTPVICVGEQERAGRTETVTQVRRQASTALRDLPAGAAAVVLYEPAWAIGSAQTAEPHQAAAVLSALQQETPDHVNPTLLYGGAVTAGTYSSLRRLAPWDGVALGRAAQDAAMLDDVLGELLEPARP</sequence>
<dbReference type="Proteomes" id="UP000298111">
    <property type="component" value="Unassembled WGS sequence"/>
</dbReference>
<dbReference type="GO" id="GO:0006094">
    <property type="term" value="P:gluconeogenesis"/>
    <property type="evidence" value="ECO:0007669"/>
    <property type="project" value="UniProtKB-UniPathway"/>
</dbReference>
<proteinExistence type="inferred from homology"/>
<dbReference type="Gene3D" id="3.20.20.70">
    <property type="entry name" value="Aldolase class I"/>
    <property type="match status" value="1"/>
</dbReference>
<dbReference type="PANTHER" id="PTHR21139">
    <property type="entry name" value="TRIOSEPHOSPHATE ISOMERASE"/>
    <property type="match status" value="1"/>
</dbReference>